<dbReference type="Gene3D" id="2.60.40.1180">
    <property type="entry name" value="Golgi alpha-mannosidase II"/>
    <property type="match status" value="1"/>
</dbReference>
<evidence type="ECO:0000259" key="2">
    <source>
        <dbReference type="SMART" id="SM00813"/>
    </source>
</evidence>
<dbReference type="PANTHER" id="PTHR31776">
    <property type="entry name" value="ALPHA-L-ARABINOFURANOSIDASE 1"/>
    <property type="match status" value="1"/>
</dbReference>
<dbReference type="FunFam" id="2.60.40.1180:FF:000011">
    <property type="entry name" value="Alpha-L-arabinofuranosidase 1"/>
    <property type="match status" value="1"/>
</dbReference>
<dbReference type="SUPFAM" id="SSF51011">
    <property type="entry name" value="Glycosyl hydrolase domain"/>
    <property type="match status" value="1"/>
</dbReference>
<dbReference type="PANTHER" id="PTHR31776:SF18">
    <property type="entry name" value="NON-REDUCING END ALPHA-L-ARABINOFURANOSIDASE"/>
    <property type="match status" value="1"/>
</dbReference>
<protein>
    <recommendedName>
        <fullName evidence="2">Alpha-L-arabinofuranosidase C-terminal domain-containing protein</fullName>
    </recommendedName>
</protein>
<dbReference type="AlphaFoldDB" id="I3S1C9"/>
<dbReference type="SMART" id="SM00813">
    <property type="entry name" value="Alpha-L-AF_C"/>
    <property type="match status" value="1"/>
</dbReference>
<accession>I3S1C9</accession>
<dbReference type="InterPro" id="IPR051563">
    <property type="entry name" value="Glycosyl_Hydrolase_51"/>
</dbReference>
<proteinExistence type="evidence at transcript level"/>
<dbReference type="GO" id="GO:0046373">
    <property type="term" value="P:L-arabinose metabolic process"/>
    <property type="evidence" value="ECO:0007669"/>
    <property type="project" value="InterPro"/>
</dbReference>
<dbReference type="GO" id="GO:0046556">
    <property type="term" value="F:alpha-L-arabinofuranosidase activity"/>
    <property type="evidence" value="ECO:0007669"/>
    <property type="project" value="InterPro"/>
</dbReference>
<feature type="domain" description="Alpha-L-arabinofuranosidase C-terminal" evidence="2">
    <location>
        <begin position="1"/>
        <end position="113"/>
    </location>
</feature>
<evidence type="ECO:0000313" key="3">
    <source>
        <dbReference type="EMBL" id="AFK34071.1"/>
    </source>
</evidence>
<sequence length="121" mass="13088">MFTESSGATLLKSTLQTSSQSLVASAIEYANSEDKKNYIRVKVVNFGSGSESFRISINGLKSKVKQSGSRKTVLTAANVMDENSFSEPNKIVPQQTPIEGASTDMKVELPPHSVTSFDLLK</sequence>
<dbReference type="InterPro" id="IPR010720">
    <property type="entry name" value="Alpha-L-AF_C"/>
</dbReference>
<dbReference type="EMBL" id="BT134276">
    <property type="protein sequence ID" value="AFK34071.1"/>
    <property type="molecule type" value="mRNA"/>
</dbReference>
<feature type="compositionally biased region" description="Polar residues" evidence="1">
    <location>
        <begin position="85"/>
        <end position="97"/>
    </location>
</feature>
<organism evidence="3">
    <name type="scientific">Lotus japonicus</name>
    <name type="common">Lotus corniculatus var. japonicus</name>
    <dbReference type="NCBI Taxonomy" id="34305"/>
    <lineage>
        <taxon>Eukaryota</taxon>
        <taxon>Viridiplantae</taxon>
        <taxon>Streptophyta</taxon>
        <taxon>Embryophyta</taxon>
        <taxon>Tracheophyta</taxon>
        <taxon>Spermatophyta</taxon>
        <taxon>Magnoliopsida</taxon>
        <taxon>eudicotyledons</taxon>
        <taxon>Gunneridae</taxon>
        <taxon>Pentapetalae</taxon>
        <taxon>rosids</taxon>
        <taxon>fabids</taxon>
        <taxon>Fabales</taxon>
        <taxon>Fabaceae</taxon>
        <taxon>Papilionoideae</taxon>
        <taxon>50 kb inversion clade</taxon>
        <taxon>NPAAA clade</taxon>
        <taxon>Hologalegina</taxon>
        <taxon>robinioid clade</taxon>
        <taxon>Loteae</taxon>
        <taxon>Lotus</taxon>
    </lineage>
</organism>
<reference evidence="3" key="1">
    <citation type="submission" date="2012-05" db="EMBL/GenBank/DDBJ databases">
        <authorList>
            <person name="Krishnakumar V."/>
            <person name="Cheung F."/>
            <person name="Xiao Y."/>
            <person name="Chan A."/>
            <person name="Moskal W.A."/>
            <person name="Town C.D."/>
        </authorList>
    </citation>
    <scope>NUCLEOTIDE SEQUENCE</scope>
</reference>
<feature type="region of interest" description="Disordered" evidence="1">
    <location>
        <begin position="85"/>
        <end position="107"/>
    </location>
</feature>
<dbReference type="InterPro" id="IPR013780">
    <property type="entry name" value="Glyco_hydro_b"/>
</dbReference>
<name>I3S1C9_LOTJA</name>
<dbReference type="Pfam" id="PF06964">
    <property type="entry name" value="Alpha-L-AF_C"/>
    <property type="match status" value="1"/>
</dbReference>
<evidence type="ECO:0000256" key="1">
    <source>
        <dbReference type="SAM" id="MobiDB-lite"/>
    </source>
</evidence>